<dbReference type="EMBL" id="JAIWYP010000009">
    <property type="protein sequence ID" value="KAH3771778.1"/>
    <property type="molecule type" value="Genomic_DNA"/>
</dbReference>
<dbReference type="Proteomes" id="UP000828390">
    <property type="component" value="Unassembled WGS sequence"/>
</dbReference>
<name>A0A9D4E2T6_DREPO</name>
<sequence length="51" mass="5984">MNQVADPLDHWMLPLKSRHTNEALQSSTFLVTQNFISMRMMRKPMSHAKLN</sequence>
<reference evidence="1" key="1">
    <citation type="journal article" date="2019" name="bioRxiv">
        <title>The Genome of the Zebra Mussel, Dreissena polymorpha: A Resource for Invasive Species Research.</title>
        <authorList>
            <person name="McCartney M.A."/>
            <person name="Auch B."/>
            <person name="Kono T."/>
            <person name="Mallez S."/>
            <person name="Zhang Y."/>
            <person name="Obille A."/>
            <person name="Becker A."/>
            <person name="Abrahante J.E."/>
            <person name="Garbe J."/>
            <person name="Badalamenti J.P."/>
            <person name="Herman A."/>
            <person name="Mangelson H."/>
            <person name="Liachko I."/>
            <person name="Sullivan S."/>
            <person name="Sone E.D."/>
            <person name="Koren S."/>
            <person name="Silverstein K.A.T."/>
            <person name="Beckman K.B."/>
            <person name="Gohl D.M."/>
        </authorList>
    </citation>
    <scope>NUCLEOTIDE SEQUENCE</scope>
    <source>
        <strain evidence="1">Duluth1</strain>
        <tissue evidence="1">Whole animal</tissue>
    </source>
</reference>
<evidence type="ECO:0000313" key="1">
    <source>
        <dbReference type="EMBL" id="KAH3771778.1"/>
    </source>
</evidence>
<accession>A0A9D4E2T6</accession>
<comment type="caution">
    <text evidence="1">The sequence shown here is derived from an EMBL/GenBank/DDBJ whole genome shotgun (WGS) entry which is preliminary data.</text>
</comment>
<proteinExistence type="predicted"/>
<dbReference type="AlphaFoldDB" id="A0A9D4E2T6"/>
<keyword evidence="2" id="KW-1185">Reference proteome</keyword>
<protein>
    <submittedName>
        <fullName evidence="1">Uncharacterized protein</fullName>
    </submittedName>
</protein>
<evidence type="ECO:0000313" key="2">
    <source>
        <dbReference type="Proteomes" id="UP000828390"/>
    </source>
</evidence>
<reference evidence="1" key="2">
    <citation type="submission" date="2020-11" db="EMBL/GenBank/DDBJ databases">
        <authorList>
            <person name="McCartney M.A."/>
            <person name="Auch B."/>
            <person name="Kono T."/>
            <person name="Mallez S."/>
            <person name="Becker A."/>
            <person name="Gohl D.M."/>
            <person name="Silverstein K.A.T."/>
            <person name="Koren S."/>
            <person name="Bechman K.B."/>
            <person name="Herman A."/>
            <person name="Abrahante J.E."/>
            <person name="Garbe J."/>
        </authorList>
    </citation>
    <scope>NUCLEOTIDE SEQUENCE</scope>
    <source>
        <strain evidence="1">Duluth1</strain>
        <tissue evidence="1">Whole animal</tissue>
    </source>
</reference>
<organism evidence="1 2">
    <name type="scientific">Dreissena polymorpha</name>
    <name type="common">Zebra mussel</name>
    <name type="synonym">Mytilus polymorpha</name>
    <dbReference type="NCBI Taxonomy" id="45954"/>
    <lineage>
        <taxon>Eukaryota</taxon>
        <taxon>Metazoa</taxon>
        <taxon>Spiralia</taxon>
        <taxon>Lophotrochozoa</taxon>
        <taxon>Mollusca</taxon>
        <taxon>Bivalvia</taxon>
        <taxon>Autobranchia</taxon>
        <taxon>Heteroconchia</taxon>
        <taxon>Euheterodonta</taxon>
        <taxon>Imparidentia</taxon>
        <taxon>Neoheterodontei</taxon>
        <taxon>Myida</taxon>
        <taxon>Dreissenoidea</taxon>
        <taxon>Dreissenidae</taxon>
        <taxon>Dreissena</taxon>
    </lineage>
</organism>
<gene>
    <name evidence="1" type="ORF">DPMN_173107</name>
</gene>